<reference evidence="1" key="1">
    <citation type="submission" date="2023-06" db="EMBL/GenBank/DDBJ databases">
        <title>Genome-scale phylogeny and comparative genomics of the fungal order Sordariales.</title>
        <authorList>
            <consortium name="Lawrence Berkeley National Laboratory"/>
            <person name="Hensen N."/>
            <person name="Bonometti L."/>
            <person name="Westerberg I."/>
            <person name="Brannstrom I.O."/>
            <person name="Guillou S."/>
            <person name="Cros-Aarteil S."/>
            <person name="Calhoun S."/>
            <person name="Haridas S."/>
            <person name="Kuo A."/>
            <person name="Mondo S."/>
            <person name="Pangilinan J."/>
            <person name="Riley R."/>
            <person name="Labutti K."/>
            <person name="Andreopoulos B."/>
            <person name="Lipzen A."/>
            <person name="Chen C."/>
            <person name="Yanf M."/>
            <person name="Daum C."/>
            <person name="Ng V."/>
            <person name="Clum A."/>
            <person name="Steindorff A."/>
            <person name="Ohm R."/>
            <person name="Martin F."/>
            <person name="Silar P."/>
            <person name="Natvig D."/>
            <person name="Lalanne C."/>
            <person name="Gautier V."/>
            <person name="Ament-Velasquez S.L."/>
            <person name="Kruys A."/>
            <person name="Hutchinson M.I."/>
            <person name="Powell A.J."/>
            <person name="Barry K."/>
            <person name="Miller A.N."/>
            <person name="Grigoriev I.V."/>
            <person name="Debuchy R."/>
            <person name="Gladieux P."/>
            <person name="Thoren M.H."/>
            <person name="Johannesson H."/>
        </authorList>
    </citation>
    <scope>NUCLEOTIDE SEQUENCE</scope>
    <source>
        <strain evidence="1">CBS 606.72</strain>
    </source>
</reference>
<dbReference type="Proteomes" id="UP001175000">
    <property type="component" value="Unassembled WGS sequence"/>
</dbReference>
<evidence type="ECO:0000313" key="1">
    <source>
        <dbReference type="EMBL" id="KAK0613453.1"/>
    </source>
</evidence>
<dbReference type="AlphaFoldDB" id="A0AA39WDM4"/>
<evidence type="ECO:0000313" key="2">
    <source>
        <dbReference type="Proteomes" id="UP001175000"/>
    </source>
</evidence>
<organism evidence="1 2">
    <name type="scientific">Immersiella caudata</name>
    <dbReference type="NCBI Taxonomy" id="314043"/>
    <lineage>
        <taxon>Eukaryota</taxon>
        <taxon>Fungi</taxon>
        <taxon>Dikarya</taxon>
        <taxon>Ascomycota</taxon>
        <taxon>Pezizomycotina</taxon>
        <taxon>Sordariomycetes</taxon>
        <taxon>Sordariomycetidae</taxon>
        <taxon>Sordariales</taxon>
        <taxon>Lasiosphaeriaceae</taxon>
        <taxon>Immersiella</taxon>
    </lineage>
</organism>
<feature type="non-terminal residue" evidence="1">
    <location>
        <position position="51"/>
    </location>
</feature>
<name>A0AA39WDM4_9PEZI</name>
<dbReference type="EMBL" id="JAULSU010000006">
    <property type="protein sequence ID" value="KAK0613453.1"/>
    <property type="molecule type" value="Genomic_DNA"/>
</dbReference>
<comment type="caution">
    <text evidence="1">The sequence shown here is derived from an EMBL/GenBank/DDBJ whole genome shotgun (WGS) entry which is preliminary data.</text>
</comment>
<sequence length="51" mass="6028">MCKYYAHAFLCKHTSFSFARFCRDASLIQTPCAERDVWQTIRMEEACDDCK</sequence>
<protein>
    <submittedName>
        <fullName evidence="1">Uncharacterized protein</fullName>
    </submittedName>
</protein>
<accession>A0AA39WDM4</accession>
<proteinExistence type="predicted"/>
<keyword evidence="2" id="KW-1185">Reference proteome</keyword>
<gene>
    <name evidence="1" type="ORF">B0T14DRAFT_402811</name>
</gene>